<comment type="catalytic activity">
    <reaction evidence="11">
        <text>ATP + H2O = ADP + phosphate + H(+)</text>
        <dbReference type="Rhea" id="RHEA:13065"/>
        <dbReference type="ChEBI" id="CHEBI:15377"/>
        <dbReference type="ChEBI" id="CHEBI:15378"/>
        <dbReference type="ChEBI" id="CHEBI:30616"/>
        <dbReference type="ChEBI" id="CHEBI:43474"/>
        <dbReference type="ChEBI" id="CHEBI:456216"/>
        <dbReference type="EC" id="5.6.2.3"/>
    </reaction>
</comment>
<dbReference type="AlphaFoldDB" id="A0AA48H5R8"/>
<dbReference type="Proteomes" id="UP001238179">
    <property type="component" value="Chromosome"/>
</dbReference>
<dbReference type="PROSITE" id="PS51199">
    <property type="entry name" value="SF4_HELICASE"/>
    <property type="match status" value="1"/>
</dbReference>
<keyword evidence="6 13" id="KW-0347">Helicase</keyword>
<evidence type="ECO:0000313" key="14">
    <source>
        <dbReference type="Proteomes" id="UP001238179"/>
    </source>
</evidence>
<evidence type="ECO:0000256" key="7">
    <source>
        <dbReference type="ARBA" id="ARBA00022840"/>
    </source>
</evidence>
<keyword evidence="7" id="KW-0067">ATP-binding</keyword>
<keyword evidence="3" id="KW-0235">DNA replication</keyword>
<feature type="domain" description="SF4 helicase" evidence="12">
    <location>
        <begin position="169"/>
        <end position="428"/>
    </location>
</feature>
<dbReference type="GO" id="GO:0006269">
    <property type="term" value="P:DNA replication, synthesis of primer"/>
    <property type="evidence" value="ECO:0007669"/>
    <property type="project" value="UniProtKB-KW"/>
</dbReference>
<protein>
    <recommendedName>
        <fullName evidence="10">DNA 5'-3' helicase</fullName>
        <ecNumber evidence="10">5.6.2.3</ecNumber>
    </recommendedName>
</protein>
<evidence type="ECO:0000313" key="13">
    <source>
        <dbReference type="EMBL" id="BDU72363.1"/>
    </source>
</evidence>
<dbReference type="PANTHER" id="PTHR30153:SF2">
    <property type="entry name" value="REPLICATIVE DNA HELICASE"/>
    <property type="match status" value="1"/>
</dbReference>
<dbReference type="Pfam" id="PF03796">
    <property type="entry name" value="DnaB_C"/>
    <property type="match status" value="1"/>
</dbReference>
<evidence type="ECO:0000256" key="3">
    <source>
        <dbReference type="ARBA" id="ARBA00022705"/>
    </source>
</evidence>
<dbReference type="InterPro" id="IPR036185">
    <property type="entry name" value="DNA_heli_DnaB-like_N_sf"/>
</dbReference>
<evidence type="ECO:0000256" key="5">
    <source>
        <dbReference type="ARBA" id="ARBA00022801"/>
    </source>
</evidence>
<dbReference type="PANTHER" id="PTHR30153">
    <property type="entry name" value="REPLICATIVE DNA HELICASE DNAB"/>
    <property type="match status" value="1"/>
</dbReference>
<dbReference type="GO" id="GO:0016787">
    <property type="term" value="F:hydrolase activity"/>
    <property type="evidence" value="ECO:0007669"/>
    <property type="project" value="UniProtKB-KW"/>
</dbReference>
<reference evidence="14" key="1">
    <citation type="journal article" date="2023" name="Int. J. Syst. Evol. Microbiol.">
        <title>Mesoterricola silvestris gen. nov., sp. nov., Mesoterricola sediminis sp. nov., Geothrix oryzae sp. nov., Geothrix edaphica sp. nov., Geothrix rubra sp. nov., and Geothrix limicola sp. nov., six novel members of Acidobacteriota isolated from soils.</title>
        <authorList>
            <person name="Itoh H."/>
            <person name="Sugisawa Y."/>
            <person name="Mise K."/>
            <person name="Xu Z."/>
            <person name="Kuniyasu M."/>
            <person name="Ushijima N."/>
            <person name="Kawano K."/>
            <person name="Kobayashi E."/>
            <person name="Shiratori Y."/>
            <person name="Masuda Y."/>
            <person name="Senoo K."/>
        </authorList>
    </citation>
    <scope>NUCLEOTIDE SEQUENCE [LARGE SCALE GENOMIC DNA]</scope>
    <source>
        <strain evidence="14">W79</strain>
    </source>
</reference>
<evidence type="ECO:0000256" key="11">
    <source>
        <dbReference type="ARBA" id="ARBA00048954"/>
    </source>
</evidence>
<evidence type="ECO:0000256" key="10">
    <source>
        <dbReference type="ARBA" id="ARBA00044969"/>
    </source>
</evidence>
<dbReference type="GO" id="GO:0005524">
    <property type="term" value="F:ATP binding"/>
    <property type="evidence" value="ECO:0007669"/>
    <property type="project" value="UniProtKB-KW"/>
</dbReference>
<dbReference type="InterPro" id="IPR007694">
    <property type="entry name" value="DNA_helicase_DnaB-like_C"/>
</dbReference>
<evidence type="ECO:0000256" key="1">
    <source>
        <dbReference type="ARBA" id="ARBA00008428"/>
    </source>
</evidence>
<keyword evidence="5" id="KW-0378">Hydrolase</keyword>
<dbReference type="InterPro" id="IPR016136">
    <property type="entry name" value="DNA_helicase_N/primase_C"/>
</dbReference>
<name>A0AA48H5R8_9BACT</name>
<evidence type="ECO:0000256" key="6">
    <source>
        <dbReference type="ARBA" id="ARBA00022806"/>
    </source>
</evidence>
<organism evidence="13 14">
    <name type="scientific">Mesoterricola silvestris</name>
    <dbReference type="NCBI Taxonomy" id="2927979"/>
    <lineage>
        <taxon>Bacteria</taxon>
        <taxon>Pseudomonadati</taxon>
        <taxon>Acidobacteriota</taxon>
        <taxon>Holophagae</taxon>
        <taxon>Holophagales</taxon>
        <taxon>Holophagaceae</taxon>
        <taxon>Mesoterricola</taxon>
    </lineage>
</organism>
<dbReference type="CDD" id="cd00984">
    <property type="entry name" value="DnaB_C"/>
    <property type="match status" value="1"/>
</dbReference>
<keyword evidence="14" id="KW-1185">Reference proteome</keyword>
<dbReference type="EC" id="5.6.2.3" evidence="10"/>
<keyword evidence="8" id="KW-0238">DNA-binding</keyword>
<dbReference type="Pfam" id="PF00772">
    <property type="entry name" value="DnaB"/>
    <property type="match status" value="1"/>
</dbReference>
<keyword evidence="4" id="KW-0547">Nucleotide-binding</keyword>
<dbReference type="SUPFAM" id="SSF52540">
    <property type="entry name" value="P-loop containing nucleoside triphosphate hydrolases"/>
    <property type="match status" value="1"/>
</dbReference>
<comment type="similarity">
    <text evidence="1">Belongs to the helicase family. DnaB subfamily.</text>
</comment>
<evidence type="ECO:0000256" key="8">
    <source>
        <dbReference type="ARBA" id="ARBA00023125"/>
    </source>
</evidence>
<dbReference type="EMBL" id="AP027080">
    <property type="protein sequence ID" value="BDU72363.1"/>
    <property type="molecule type" value="Genomic_DNA"/>
</dbReference>
<dbReference type="GO" id="GO:1990077">
    <property type="term" value="C:primosome complex"/>
    <property type="evidence" value="ECO:0007669"/>
    <property type="project" value="UniProtKB-KW"/>
</dbReference>
<dbReference type="SUPFAM" id="SSF48024">
    <property type="entry name" value="N-terminal domain of DnaB helicase"/>
    <property type="match status" value="1"/>
</dbReference>
<dbReference type="InterPro" id="IPR027417">
    <property type="entry name" value="P-loop_NTPase"/>
</dbReference>
<dbReference type="Gene3D" id="1.10.860.10">
    <property type="entry name" value="DNAb Helicase, Chain A"/>
    <property type="match status" value="1"/>
</dbReference>
<evidence type="ECO:0000256" key="2">
    <source>
        <dbReference type="ARBA" id="ARBA00022515"/>
    </source>
</evidence>
<dbReference type="KEGG" id="msil:METEAL_15370"/>
<dbReference type="Gene3D" id="3.40.50.300">
    <property type="entry name" value="P-loop containing nucleotide triphosphate hydrolases"/>
    <property type="match status" value="1"/>
</dbReference>
<gene>
    <name evidence="13" type="ORF">METEAL_15370</name>
</gene>
<accession>A0AA48H5R8</accession>
<dbReference type="GO" id="GO:0005829">
    <property type="term" value="C:cytosol"/>
    <property type="evidence" value="ECO:0007669"/>
    <property type="project" value="TreeGrafter"/>
</dbReference>
<dbReference type="GO" id="GO:0043139">
    <property type="term" value="F:5'-3' DNA helicase activity"/>
    <property type="evidence" value="ECO:0007669"/>
    <property type="project" value="UniProtKB-EC"/>
</dbReference>
<dbReference type="InterPro" id="IPR007693">
    <property type="entry name" value="DNA_helicase_DnaB-like_N"/>
</dbReference>
<evidence type="ECO:0000259" key="12">
    <source>
        <dbReference type="PROSITE" id="PS51199"/>
    </source>
</evidence>
<keyword evidence="9" id="KW-0413">Isomerase</keyword>
<proteinExistence type="inferred from homology"/>
<keyword evidence="2" id="KW-0639">Primosome</keyword>
<evidence type="ECO:0000256" key="4">
    <source>
        <dbReference type="ARBA" id="ARBA00022741"/>
    </source>
</evidence>
<sequence length="443" mass="49276">MKPIPEDPESERYLLATLCAPGNETALQVHIPGMSEKDFVVPAHQRLFKAIQHLVNSHQEVNALTIMDAPGLKEHISQTEVFDILGAMEVGRPETLIAILKRKRLQRDLIALGGRLYREAGDTFDPAELMATIAGELSSLAQSTDKGNAEAVNRFSDEALALVADRIQGKSTFGTKFQGWPRLNGLTHGFQPGQLIVLAARPGIGKTALALNWVLRAAQNRKPSAVFSLEMGKEELWNRLVADKSGVNYREMIEKCDHEAFALFAQGKAEVDALPIHVSDRGKITVTEIAAQVDRIIARHGALGLVVVDYLQLITSPSGNKSQTETTRIGEITRSLKLLAKDRHVPILLLSQLNRESDKRSGGKPQLTDLRDSGCIEQDADVVMFIHRDMRATSTDLIIAKHRNGPVMDLPLVFKPELTRYIEIERETDHNIHEYQDIREDYE</sequence>
<dbReference type="GO" id="GO:0003677">
    <property type="term" value="F:DNA binding"/>
    <property type="evidence" value="ECO:0007669"/>
    <property type="project" value="UniProtKB-KW"/>
</dbReference>
<dbReference type="RefSeq" id="WP_316415267.1">
    <property type="nucleotide sequence ID" value="NZ_AP027080.1"/>
</dbReference>
<evidence type="ECO:0000256" key="9">
    <source>
        <dbReference type="ARBA" id="ARBA00023235"/>
    </source>
</evidence>